<evidence type="ECO:0000313" key="2">
    <source>
        <dbReference type="Proteomes" id="UP001295684"/>
    </source>
</evidence>
<evidence type="ECO:0000313" key="1">
    <source>
        <dbReference type="EMBL" id="CAI2370426.1"/>
    </source>
</evidence>
<keyword evidence="2" id="KW-1185">Reference proteome</keyword>
<dbReference type="AlphaFoldDB" id="A0AAD1UMC5"/>
<proteinExistence type="predicted"/>
<reference evidence="1" key="1">
    <citation type="submission" date="2023-07" db="EMBL/GenBank/DDBJ databases">
        <authorList>
            <consortium name="AG Swart"/>
            <person name="Singh M."/>
            <person name="Singh A."/>
            <person name="Seah K."/>
            <person name="Emmerich C."/>
        </authorList>
    </citation>
    <scope>NUCLEOTIDE SEQUENCE</scope>
    <source>
        <strain evidence="1">DP1</strain>
    </source>
</reference>
<dbReference type="Proteomes" id="UP001295684">
    <property type="component" value="Unassembled WGS sequence"/>
</dbReference>
<protein>
    <submittedName>
        <fullName evidence="1">Uncharacterized protein</fullName>
    </submittedName>
</protein>
<gene>
    <name evidence="1" type="ORF">ECRASSUSDP1_LOCUS11738</name>
</gene>
<comment type="caution">
    <text evidence="1">The sequence shown here is derived from an EMBL/GenBank/DDBJ whole genome shotgun (WGS) entry which is preliminary data.</text>
</comment>
<sequence>MNTLFQKDEANLKGLLDKPQVIGNKVIRKMGYQTKRSMESRQRYLTSINPYNKTQSKTASLVQNLDQKPMKGAKALCSASRHPKQAKKKTKKSIIIPKNIVIPSKMT</sequence>
<organism evidence="1 2">
    <name type="scientific">Euplotes crassus</name>
    <dbReference type="NCBI Taxonomy" id="5936"/>
    <lineage>
        <taxon>Eukaryota</taxon>
        <taxon>Sar</taxon>
        <taxon>Alveolata</taxon>
        <taxon>Ciliophora</taxon>
        <taxon>Intramacronucleata</taxon>
        <taxon>Spirotrichea</taxon>
        <taxon>Hypotrichia</taxon>
        <taxon>Euplotida</taxon>
        <taxon>Euplotidae</taxon>
        <taxon>Moneuplotes</taxon>
    </lineage>
</organism>
<dbReference type="EMBL" id="CAMPGE010011604">
    <property type="protein sequence ID" value="CAI2370426.1"/>
    <property type="molecule type" value="Genomic_DNA"/>
</dbReference>
<name>A0AAD1UMC5_EUPCR</name>
<accession>A0AAD1UMC5</accession>